<dbReference type="Proteomes" id="UP000237271">
    <property type="component" value="Unassembled WGS sequence"/>
</dbReference>
<dbReference type="SUPFAM" id="SSF51395">
    <property type="entry name" value="FMN-linked oxidoreductases"/>
    <property type="match status" value="1"/>
</dbReference>
<evidence type="ECO:0000256" key="3">
    <source>
        <dbReference type="ARBA" id="ARBA00023002"/>
    </source>
</evidence>
<comment type="cofactor">
    <cofactor evidence="1">
        <name>FMN</name>
        <dbReference type="ChEBI" id="CHEBI:58210"/>
    </cofactor>
</comment>
<keyword evidence="3" id="KW-0560">Oxidoreductase</keyword>
<dbReference type="InterPro" id="IPR045247">
    <property type="entry name" value="Oye-like"/>
</dbReference>
<dbReference type="GO" id="GO:0016628">
    <property type="term" value="F:oxidoreductase activity, acting on the CH-CH group of donors, NAD or NADP as acceptor"/>
    <property type="evidence" value="ECO:0007669"/>
    <property type="project" value="UniProtKB-ARBA"/>
</dbReference>
<evidence type="ECO:0000313" key="6">
    <source>
        <dbReference type="Proteomes" id="UP000237271"/>
    </source>
</evidence>
<evidence type="ECO:0000313" key="5">
    <source>
        <dbReference type="EMBL" id="POM62008.1"/>
    </source>
</evidence>
<dbReference type="PANTHER" id="PTHR22893:SF91">
    <property type="entry name" value="NADPH DEHYDROGENASE 2-RELATED"/>
    <property type="match status" value="1"/>
</dbReference>
<reference evidence="5 6" key="1">
    <citation type="journal article" date="2017" name="Genome Biol. Evol.">
        <title>Phytophthora megakarya and P. palmivora, closely related causal agents of cacao black pod rot, underwent increases in genome sizes and gene numbers by different mechanisms.</title>
        <authorList>
            <person name="Ali S.S."/>
            <person name="Shao J."/>
            <person name="Lary D.J."/>
            <person name="Kronmiller B."/>
            <person name="Shen D."/>
            <person name="Strem M.D."/>
            <person name="Amoako-Attah I."/>
            <person name="Akrofi A.Y."/>
            <person name="Begoude B.A."/>
            <person name="Ten Hoopen G.M."/>
            <person name="Coulibaly K."/>
            <person name="Kebe B.I."/>
            <person name="Melnick R.L."/>
            <person name="Guiltinan M.J."/>
            <person name="Tyler B.M."/>
            <person name="Meinhardt L.W."/>
            <person name="Bailey B.A."/>
        </authorList>
    </citation>
    <scope>NUCLEOTIDE SEQUENCE [LARGE SCALE GENOMIC DNA]</scope>
    <source>
        <strain evidence="6">sbr112.9</strain>
    </source>
</reference>
<dbReference type="EMBL" id="NCKW01015694">
    <property type="protein sequence ID" value="POM62008.1"/>
    <property type="molecule type" value="Genomic_DNA"/>
</dbReference>
<name>A0A2P4X8Y5_9STRA</name>
<comment type="caution">
    <text evidence="5">The sequence shown here is derived from an EMBL/GenBank/DDBJ whole genome shotgun (WGS) entry which is preliminary data.</text>
</comment>
<proteinExistence type="inferred from homology"/>
<dbReference type="PANTHER" id="PTHR22893">
    <property type="entry name" value="NADH OXIDOREDUCTASE-RELATED"/>
    <property type="match status" value="1"/>
</dbReference>
<sequence length="378" mass="41550">MASKMLKLFSPLTLGGKNPVQLKHRVVMAPLTRLRTGETGVPTDLVTEYYVQRSTPGGLLIAEATNISATARGYFGSPGLYTKEQIEGWKKVTNAVHEKEGKIFVQLWHSGRVGHTLNQPNGEQPVSSSSTPFEDVHSVAVTRKGRQPYSVPRALETHEIPGIVADYKRAAEYAIEAGFDGVELHGANGYLLEQFLCDSVNNRTDEYGGSIENRARLTLEALEAVLSSLDSSQVAIRVSPYGNTFGCTDSTPDETYSYLIKQLSPLDLAYLHIVEPRGLHPAAQNVPKGGTTKFSRDLYEGVLMTSSGYNRTEGIEVTESDLADCVAYGRSFIANPDLVHRLEVDAPWNEWDFKTFYPLPNVPMSAGYTDYPALELKA</sequence>
<dbReference type="GO" id="GO:0010181">
    <property type="term" value="F:FMN binding"/>
    <property type="evidence" value="ECO:0007669"/>
    <property type="project" value="InterPro"/>
</dbReference>
<evidence type="ECO:0000256" key="2">
    <source>
        <dbReference type="ARBA" id="ARBA00005979"/>
    </source>
</evidence>
<feature type="domain" description="NADH:flavin oxidoreductase/NADH oxidase N-terminal" evidence="4">
    <location>
        <begin position="7"/>
        <end position="345"/>
    </location>
</feature>
<gene>
    <name evidence="5" type="ORF">PHPALM_28886</name>
</gene>
<evidence type="ECO:0000259" key="4">
    <source>
        <dbReference type="Pfam" id="PF00724"/>
    </source>
</evidence>
<comment type="similarity">
    <text evidence="2">Belongs to the NADH:flavin oxidoreductase/NADH oxidase family.</text>
</comment>
<dbReference type="OrthoDB" id="1663137at2759"/>
<evidence type="ECO:0000256" key="1">
    <source>
        <dbReference type="ARBA" id="ARBA00001917"/>
    </source>
</evidence>
<dbReference type="InterPro" id="IPR001155">
    <property type="entry name" value="OxRdtase_FMN_N"/>
</dbReference>
<dbReference type="Gene3D" id="3.20.20.70">
    <property type="entry name" value="Aldolase class I"/>
    <property type="match status" value="1"/>
</dbReference>
<dbReference type="Pfam" id="PF00724">
    <property type="entry name" value="Oxidored_FMN"/>
    <property type="match status" value="1"/>
</dbReference>
<organism evidence="5 6">
    <name type="scientific">Phytophthora palmivora</name>
    <dbReference type="NCBI Taxonomy" id="4796"/>
    <lineage>
        <taxon>Eukaryota</taxon>
        <taxon>Sar</taxon>
        <taxon>Stramenopiles</taxon>
        <taxon>Oomycota</taxon>
        <taxon>Peronosporomycetes</taxon>
        <taxon>Peronosporales</taxon>
        <taxon>Peronosporaceae</taxon>
        <taxon>Phytophthora</taxon>
    </lineage>
</organism>
<protein>
    <submittedName>
        <fullName evidence="5">12-oxophytodienoate reductase</fullName>
    </submittedName>
</protein>
<accession>A0A2P4X8Y5</accession>
<dbReference type="FunFam" id="3.20.20.70:FF:000059">
    <property type="entry name" value="N-ethylmaleimide reductase, FMN-linked"/>
    <property type="match status" value="1"/>
</dbReference>
<dbReference type="GO" id="GO:0005829">
    <property type="term" value="C:cytosol"/>
    <property type="evidence" value="ECO:0007669"/>
    <property type="project" value="UniProtKB-ARBA"/>
</dbReference>
<dbReference type="InterPro" id="IPR013785">
    <property type="entry name" value="Aldolase_TIM"/>
</dbReference>
<dbReference type="AlphaFoldDB" id="A0A2P4X8Y5"/>
<keyword evidence="6" id="KW-1185">Reference proteome</keyword>
<dbReference type="CDD" id="cd02933">
    <property type="entry name" value="OYE_like_FMN"/>
    <property type="match status" value="1"/>
</dbReference>